<dbReference type="PANTHER" id="PTHR36807">
    <property type="entry name" value="PHOSPHOGLYCOLATE PHOSPHATASE"/>
    <property type="match status" value="1"/>
</dbReference>
<dbReference type="InterPro" id="IPR022552">
    <property type="entry name" value="UPF_Ycf55"/>
</dbReference>
<dbReference type="EMBL" id="JAKUCV010002523">
    <property type="protein sequence ID" value="KAJ4842308.1"/>
    <property type="molecule type" value="Genomic_DNA"/>
</dbReference>
<name>A0A9Q0JHU6_9ROSI</name>
<organism evidence="1 2">
    <name type="scientific">Turnera subulata</name>
    <dbReference type="NCBI Taxonomy" id="218843"/>
    <lineage>
        <taxon>Eukaryota</taxon>
        <taxon>Viridiplantae</taxon>
        <taxon>Streptophyta</taxon>
        <taxon>Embryophyta</taxon>
        <taxon>Tracheophyta</taxon>
        <taxon>Spermatophyta</taxon>
        <taxon>Magnoliopsida</taxon>
        <taxon>eudicotyledons</taxon>
        <taxon>Gunneridae</taxon>
        <taxon>Pentapetalae</taxon>
        <taxon>rosids</taxon>
        <taxon>fabids</taxon>
        <taxon>Malpighiales</taxon>
        <taxon>Passifloraceae</taxon>
        <taxon>Turnera</taxon>
    </lineage>
</organism>
<dbReference type="OrthoDB" id="2020436at2759"/>
<sequence length="521" mass="59039">MAQCAASPSCVKPRLWSNCVGERGRLPQNARFRVSQRKYSGGGCKVVPLLTWKSCDGGHLSGRELSCLGSLADLDGATVSNWVYVGDQLLLMTSVFLTYMAGVVPLQRRGFASGKTVLDHNVVLGSPTSSGRKKDDQHNSKHAWDSVKHKLLDSLDALEQGNDVENRIRQVEQQRVSRPLSLYAVSEGPKLRLLWASLQCLEEEACTLTLCLLEHWFHSFHLQVNNVLSDCATVTMDDWCTIFPEVIRRTSNLVFPAWLAKELCLEHNKLEEAFASLLVEKLKGDDIILQTIRKSGKEELYAELLYFLTFRTLRKGSCYDTKLLTVQGVSILEDLVITLADGIASVYLELISVDGNLSNEMNTPDICNLSTRALQRLRNEVALKKWLYQNLETVVLMYEDRFDLCTLQLKLIDGPSSIQTENHIWWKRLSKQKIETTTSSLPYTAITQFSMPVKRTKELRALTGWRYYFSLFLELSDISMPFIKAIMEKFSNAISFFLVSLIGRSVGQIYSGIRQSLRWKK</sequence>
<keyword evidence="2" id="KW-1185">Reference proteome</keyword>
<evidence type="ECO:0000313" key="2">
    <source>
        <dbReference type="Proteomes" id="UP001141552"/>
    </source>
</evidence>
<reference evidence="1" key="2">
    <citation type="journal article" date="2023" name="Plants (Basel)">
        <title>Annotation of the Turnera subulata (Passifloraceae) Draft Genome Reveals the S-Locus Evolved after the Divergence of Turneroideae from Passifloroideae in a Stepwise Manner.</title>
        <authorList>
            <person name="Henning P.M."/>
            <person name="Roalson E.H."/>
            <person name="Mir W."/>
            <person name="McCubbin A.G."/>
            <person name="Shore J.S."/>
        </authorList>
    </citation>
    <scope>NUCLEOTIDE SEQUENCE</scope>
    <source>
        <strain evidence="1">F60SS</strain>
    </source>
</reference>
<gene>
    <name evidence="1" type="ORF">Tsubulata_026582</name>
</gene>
<evidence type="ECO:0008006" key="3">
    <source>
        <dbReference type="Google" id="ProtNLM"/>
    </source>
</evidence>
<comment type="caution">
    <text evidence="1">The sequence shown here is derived from an EMBL/GenBank/DDBJ whole genome shotgun (WGS) entry which is preliminary data.</text>
</comment>
<dbReference type="AlphaFoldDB" id="A0A9Q0JHU6"/>
<evidence type="ECO:0000313" key="1">
    <source>
        <dbReference type="EMBL" id="KAJ4842308.1"/>
    </source>
</evidence>
<proteinExistence type="predicted"/>
<dbReference type="PANTHER" id="PTHR36807:SF2">
    <property type="entry name" value="PHOSPHOGLYCOLATE PHOSPHATASE"/>
    <property type="match status" value="1"/>
</dbReference>
<accession>A0A9Q0JHU6</accession>
<reference evidence="1" key="1">
    <citation type="submission" date="2022-02" db="EMBL/GenBank/DDBJ databases">
        <authorList>
            <person name="Henning P.M."/>
            <person name="McCubbin A.G."/>
            <person name="Shore J.S."/>
        </authorList>
    </citation>
    <scope>NUCLEOTIDE SEQUENCE</scope>
    <source>
        <strain evidence="1">F60SS</strain>
        <tissue evidence="1">Leaves</tissue>
    </source>
</reference>
<dbReference type="Pfam" id="PF12452">
    <property type="entry name" value="DUF3685"/>
    <property type="match status" value="2"/>
</dbReference>
<dbReference type="Proteomes" id="UP001141552">
    <property type="component" value="Unassembled WGS sequence"/>
</dbReference>
<protein>
    <recommendedName>
        <fullName evidence="3">DUF3685 domain-containing protein</fullName>
    </recommendedName>
</protein>